<evidence type="ECO:0000313" key="3">
    <source>
        <dbReference type="Proteomes" id="UP000242141"/>
    </source>
</evidence>
<evidence type="ECO:0000313" key="2">
    <source>
        <dbReference type="EMBL" id="CRX36964.1"/>
    </source>
</evidence>
<name>A0A0G7ZN69_9MOLU</name>
<feature type="transmembrane region" description="Helical" evidence="1">
    <location>
        <begin position="672"/>
        <end position="692"/>
    </location>
</feature>
<proteinExistence type="predicted"/>
<dbReference type="EMBL" id="CWGI01000001">
    <property type="protein sequence ID" value="CRX36964.1"/>
    <property type="molecule type" value="Genomic_DNA"/>
</dbReference>
<keyword evidence="1" id="KW-1133">Transmembrane helix</keyword>
<reference evidence="3" key="1">
    <citation type="submission" date="2015-05" db="EMBL/GenBank/DDBJ databases">
        <authorList>
            <person name="Collingro A."/>
        </authorList>
    </citation>
    <scope>NUCLEOTIDE SEQUENCE [LARGE SCALE GENOMIC DNA]</scope>
    <source>
        <strain evidence="3">Ps</strain>
    </source>
</reference>
<feature type="transmembrane region" description="Helical" evidence="1">
    <location>
        <begin position="449"/>
        <end position="476"/>
    </location>
</feature>
<keyword evidence="1" id="KW-0472">Membrane</keyword>
<feature type="transmembrane region" description="Helical" evidence="1">
    <location>
        <begin position="528"/>
        <end position="551"/>
    </location>
</feature>
<organism evidence="2 3">
    <name type="scientific">Candidatus Hepatoplasma crinochetorum</name>
    <dbReference type="NCBI Taxonomy" id="295596"/>
    <lineage>
        <taxon>Bacteria</taxon>
        <taxon>Bacillati</taxon>
        <taxon>Mycoplasmatota</taxon>
        <taxon>Mollicutes</taxon>
        <taxon>Candidatus Hepatoplasmataceae</taxon>
        <taxon>Candidatus Hepatoplasma</taxon>
    </lineage>
</organism>
<dbReference type="Proteomes" id="UP000242141">
    <property type="component" value="Unassembled WGS sequence"/>
</dbReference>
<feature type="transmembrane region" description="Helical" evidence="1">
    <location>
        <begin position="373"/>
        <end position="394"/>
    </location>
</feature>
<evidence type="ECO:0000256" key="1">
    <source>
        <dbReference type="SAM" id="Phobius"/>
    </source>
</evidence>
<feature type="transmembrane region" description="Helical" evidence="1">
    <location>
        <begin position="288"/>
        <end position="310"/>
    </location>
</feature>
<keyword evidence="3" id="KW-1185">Reference proteome</keyword>
<protein>
    <submittedName>
        <fullName evidence="2">Uncharacterized protein</fullName>
    </submittedName>
</protein>
<keyword evidence="1" id="KW-0812">Transmembrane</keyword>
<dbReference type="AlphaFoldDB" id="A0A0G7ZN69"/>
<sequence length="704" mass="83121">MKKAIIFQKVEDKNKYDQFIENNNSNSLKNYQSFLISEFNNKNIYKIGLNLKEQEFSSFILFNGFELGFDYFEIRKHKILKIDQIDINIYFIVKNKNKYNYFYSNLNKLPIIYKNLIEKNKSFTKIVKKDDDTILVNKNIYRNNDFSFQFEKLKILKRCKDLSKLKKIIYDNSGFYNLAKRQFIKIDQKYFEDFLKQVKNNYFDGKDNNLKIQLIKISEDKDKIYYDFSHNHGKFLLIKEKKDNKFYFETNFYSKTGIEVLRSDTRLKSIISKFSNPIVKKKTSIKNIFLVLLSFIILGTTLWFTFGVLYEGSYTNVFKILGAGTDKVGFYILILNFFVSIFFSMFLMLIFNYIENKKFNWKSAVHWFFAAQIRFFVLGLTGNHILSIFFYTLYISKAIKISKPKIGGIIGAGFIFRGIIHLLSGVVFVTIGFIYLFTFNIGSYDMNSYVYVILALSLGGLFISTGFSILSGLIIINGKIHDLYTYLYLKIKLFLNKDTDYFRLFNSIENKSYELTISSKKWLKNKKLLIRTSIVIFIFFIFEAIETMIAYDLTVNYVNTELIPDLFPNIINQFPNLTPNDLYLDTQYNFIEFAGLRSIVKNANDFFPFIPFGYVEYMVNGLYNIILWQNIYDIASANSIPFDQIINNSTANNFVDAFSASTTFITMFFGKYMRLIFSFFIFSYFIFNQFFLKIIRNKDVKQQI</sequence>
<gene>
    <name evidence="2" type="ORF">HEPPS_01640</name>
</gene>
<feature type="transmembrane region" description="Helical" evidence="1">
    <location>
        <begin position="330"/>
        <end position="353"/>
    </location>
</feature>
<feature type="transmembrane region" description="Helical" evidence="1">
    <location>
        <begin position="414"/>
        <end position="437"/>
    </location>
</feature>
<accession>A0A0G7ZN69</accession>